<keyword evidence="6 7" id="KW-0472">Membrane</keyword>
<dbReference type="PROSITE" id="PS50928">
    <property type="entry name" value="ABC_TM1"/>
    <property type="match status" value="1"/>
</dbReference>
<dbReference type="GO" id="GO:0055085">
    <property type="term" value="P:transmembrane transport"/>
    <property type="evidence" value="ECO:0007669"/>
    <property type="project" value="InterPro"/>
</dbReference>
<evidence type="ECO:0000256" key="2">
    <source>
        <dbReference type="ARBA" id="ARBA00022448"/>
    </source>
</evidence>
<name>A0A0F9H303_9ZZZZ</name>
<gene>
    <name evidence="9" type="ORF">LCGC14_2112250</name>
</gene>
<dbReference type="Gene3D" id="1.10.3720.10">
    <property type="entry name" value="MetI-like"/>
    <property type="match status" value="1"/>
</dbReference>
<dbReference type="GO" id="GO:0005886">
    <property type="term" value="C:plasma membrane"/>
    <property type="evidence" value="ECO:0007669"/>
    <property type="project" value="UniProtKB-SubCell"/>
</dbReference>
<feature type="non-terminal residue" evidence="9">
    <location>
        <position position="147"/>
    </location>
</feature>
<accession>A0A0F9H303</accession>
<keyword evidence="2" id="KW-0813">Transport</keyword>
<evidence type="ECO:0000256" key="7">
    <source>
        <dbReference type="SAM" id="Phobius"/>
    </source>
</evidence>
<evidence type="ECO:0000256" key="5">
    <source>
        <dbReference type="ARBA" id="ARBA00022989"/>
    </source>
</evidence>
<reference evidence="9" key="1">
    <citation type="journal article" date="2015" name="Nature">
        <title>Complex archaea that bridge the gap between prokaryotes and eukaryotes.</title>
        <authorList>
            <person name="Spang A."/>
            <person name="Saw J.H."/>
            <person name="Jorgensen S.L."/>
            <person name="Zaremba-Niedzwiedzka K."/>
            <person name="Martijn J."/>
            <person name="Lind A.E."/>
            <person name="van Eijk R."/>
            <person name="Schleper C."/>
            <person name="Guy L."/>
            <person name="Ettema T.J."/>
        </authorList>
    </citation>
    <scope>NUCLEOTIDE SEQUENCE</scope>
</reference>
<organism evidence="9">
    <name type="scientific">marine sediment metagenome</name>
    <dbReference type="NCBI Taxonomy" id="412755"/>
    <lineage>
        <taxon>unclassified sequences</taxon>
        <taxon>metagenomes</taxon>
        <taxon>ecological metagenomes</taxon>
    </lineage>
</organism>
<keyword evidence="5 7" id="KW-1133">Transmembrane helix</keyword>
<dbReference type="InterPro" id="IPR035906">
    <property type="entry name" value="MetI-like_sf"/>
</dbReference>
<feature type="transmembrane region" description="Helical" evidence="7">
    <location>
        <begin position="92"/>
        <end position="113"/>
    </location>
</feature>
<evidence type="ECO:0000256" key="3">
    <source>
        <dbReference type="ARBA" id="ARBA00022475"/>
    </source>
</evidence>
<comment type="caution">
    <text evidence="9">The sequence shown here is derived from an EMBL/GenBank/DDBJ whole genome shotgun (WGS) entry which is preliminary data.</text>
</comment>
<feature type="domain" description="ABC transmembrane type-1" evidence="8">
    <location>
        <begin position="49"/>
        <end position="147"/>
    </location>
</feature>
<protein>
    <recommendedName>
        <fullName evidence="8">ABC transmembrane type-1 domain-containing protein</fullName>
    </recommendedName>
</protein>
<keyword evidence="4 7" id="KW-0812">Transmembrane</keyword>
<comment type="subcellular location">
    <subcellularLocation>
        <location evidence="1">Cell membrane</location>
        <topology evidence="1">Multi-pass membrane protein</topology>
    </subcellularLocation>
</comment>
<evidence type="ECO:0000313" key="9">
    <source>
        <dbReference type="EMBL" id="KKL69702.1"/>
    </source>
</evidence>
<evidence type="ECO:0000256" key="4">
    <source>
        <dbReference type="ARBA" id="ARBA00022692"/>
    </source>
</evidence>
<feature type="transmembrane region" description="Helical" evidence="7">
    <location>
        <begin position="60"/>
        <end position="80"/>
    </location>
</feature>
<dbReference type="Pfam" id="PF00528">
    <property type="entry name" value="BPD_transp_1"/>
    <property type="match status" value="1"/>
</dbReference>
<evidence type="ECO:0000259" key="8">
    <source>
        <dbReference type="PROSITE" id="PS50928"/>
    </source>
</evidence>
<evidence type="ECO:0000256" key="6">
    <source>
        <dbReference type="ARBA" id="ARBA00023136"/>
    </source>
</evidence>
<dbReference type="SUPFAM" id="SSF161098">
    <property type="entry name" value="MetI-like"/>
    <property type="match status" value="1"/>
</dbReference>
<dbReference type="PANTHER" id="PTHR30151">
    <property type="entry name" value="ALKANE SULFONATE ABC TRANSPORTER-RELATED, MEMBRANE SUBUNIT"/>
    <property type="match status" value="1"/>
</dbReference>
<sequence>MSRLLRIAAPLALGIAIWQAVVSLGGLPSFILPGPARVVDTLWSSRALIAEHALVTSAEVLAGLVLGAGLGWLTAVLLAASRLARLLLRPMLVFSQTIPVFALAPLLTLWFGYGIGSKIVMALLIIYFPVTSAFFDALMQTPRGWLE</sequence>
<proteinExistence type="predicted"/>
<dbReference type="EMBL" id="LAZR01026130">
    <property type="protein sequence ID" value="KKL69702.1"/>
    <property type="molecule type" value="Genomic_DNA"/>
</dbReference>
<dbReference type="AlphaFoldDB" id="A0A0F9H303"/>
<keyword evidence="3" id="KW-1003">Cell membrane</keyword>
<evidence type="ECO:0000256" key="1">
    <source>
        <dbReference type="ARBA" id="ARBA00004651"/>
    </source>
</evidence>
<dbReference type="PANTHER" id="PTHR30151:SF20">
    <property type="entry name" value="ABC TRANSPORTER PERMEASE PROTEIN HI_0355-RELATED"/>
    <property type="match status" value="1"/>
</dbReference>
<feature type="transmembrane region" description="Helical" evidence="7">
    <location>
        <begin position="119"/>
        <end position="139"/>
    </location>
</feature>
<dbReference type="InterPro" id="IPR000515">
    <property type="entry name" value="MetI-like"/>
</dbReference>